<dbReference type="PANTHER" id="PTHR43975">
    <property type="entry name" value="ZGC:101858"/>
    <property type="match status" value="1"/>
</dbReference>
<dbReference type="SUPFAM" id="SSF51735">
    <property type="entry name" value="NAD(P)-binding Rossmann-fold domains"/>
    <property type="match status" value="1"/>
</dbReference>
<protein>
    <submittedName>
        <fullName evidence="1">SDR family NAD(P)-dependent oxidoreductase</fullName>
        <ecNumber evidence="1">1.1.1.-</ecNumber>
    </submittedName>
</protein>
<dbReference type="EMBL" id="JBJIAA010000004">
    <property type="protein sequence ID" value="MFL0249969.1"/>
    <property type="molecule type" value="Genomic_DNA"/>
</dbReference>
<dbReference type="GO" id="GO:0016491">
    <property type="term" value="F:oxidoreductase activity"/>
    <property type="evidence" value="ECO:0007669"/>
    <property type="project" value="UniProtKB-KW"/>
</dbReference>
<dbReference type="Gene3D" id="3.40.50.720">
    <property type="entry name" value="NAD(P)-binding Rossmann-like Domain"/>
    <property type="match status" value="1"/>
</dbReference>
<keyword evidence="1" id="KW-0560">Oxidoreductase</keyword>
<dbReference type="InterPro" id="IPR036291">
    <property type="entry name" value="NAD(P)-bd_dom_sf"/>
</dbReference>
<dbReference type="Proteomes" id="UP001623592">
    <property type="component" value="Unassembled WGS sequence"/>
</dbReference>
<dbReference type="Pfam" id="PF13561">
    <property type="entry name" value="adh_short_C2"/>
    <property type="match status" value="1"/>
</dbReference>
<evidence type="ECO:0000313" key="2">
    <source>
        <dbReference type="Proteomes" id="UP001623592"/>
    </source>
</evidence>
<accession>A0ABW8TBT8</accession>
<dbReference type="InterPro" id="IPR002347">
    <property type="entry name" value="SDR_fam"/>
</dbReference>
<gene>
    <name evidence="1" type="ORF">ACJDT4_05995</name>
</gene>
<evidence type="ECO:0000313" key="1">
    <source>
        <dbReference type="EMBL" id="MFL0249969.1"/>
    </source>
</evidence>
<dbReference type="PANTHER" id="PTHR43975:SF2">
    <property type="entry name" value="EG:BACR7A4.14 PROTEIN-RELATED"/>
    <property type="match status" value="1"/>
</dbReference>
<organism evidence="1 2">
    <name type="scientific">Clostridium neuense</name>
    <dbReference type="NCBI Taxonomy" id="1728934"/>
    <lineage>
        <taxon>Bacteria</taxon>
        <taxon>Bacillati</taxon>
        <taxon>Bacillota</taxon>
        <taxon>Clostridia</taxon>
        <taxon>Eubacteriales</taxon>
        <taxon>Clostridiaceae</taxon>
        <taxon>Clostridium</taxon>
    </lineage>
</organism>
<comment type="caution">
    <text evidence="1">The sequence shown here is derived from an EMBL/GenBank/DDBJ whole genome shotgun (WGS) entry which is preliminary data.</text>
</comment>
<dbReference type="CDD" id="cd05233">
    <property type="entry name" value="SDR_c"/>
    <property type="match status" value="1"/>
</dbReference>
<dbReference type="EC" id="1.1.1.-" evidence="1"/>
<proteinExistence type="predicted"/>
<keyword evidence="2" id="KW-1185">Reference proteome</keyword>
<dbReference type="PRINTS" id="PR00080">
    <property type="entry name" value="SDRFAMILY"/>
</dbReference>
<dbReference type="RefSeq" id="WP_406786635.1">
    <property type="nucleotide sequence ID" value="NZ_JBJIAA010000004.1"/>
</dbReference>
<dbReference type="PRINTS" id="PR00081">
    <property type="entry name" value="GDHRDH"/>
</dbReference>
<sequence>MKLLKGKKAIITGGSDGIGYAIAKSFAENGADILLVGRNKNKLDKALQELSKYGVSIKIISHDLSKCEKLQELTSMIIDSFHDIDILVNNAGEAEFVPFNHVDIKGFDHLFDLNVKSPFFLTQGLLPALKKNKASIINISSFHAQRTLPGYPSSVYSMTKSAINAFTKTLAYELGPHGIRVNAIAPGNVATSKVKTALEGASEQAKMKIQELISTIYPLGRMGNAYELSGIAVYLASDQSSWTTGSIFNIDGGLTTN</sequence>
<name>A0ABW8TBT8_9CLOT</name>
<reference evidence="1 2" key="1">
    <citation type="submission" date="2024-11" db="EMBL/GenBank/DDBJ databases">
        <authorList>
            <person name="Heng Y.C."/>
            <person name="Lim A.C.H."/>
            <person name="Lee J.K.Y."/>
            <person name="Kittelmann S."/>
        </authorList>
    </citation>
    <scope>NUCLEOTIDE SEQUENCE [LARGE SCALE GENOMIC DNA]</scope>
    <source>
        <strain evidence="1 2">WILCCON 0114</strain>
    </source>
</reference>